<sequence>MSELPENIPLFILDSSESPSLFITHYTKWLADLPCIPSLGWEFFIIGSTKREDLILVHDFLYQFNPIIDLKIRLITYDSSGINSSIGNELATSVKCVSLVGELKTSSLPPVLIPSIMPSQSLLQSRDDIFEEIKDFVEDVVISSLDLIHGDMDLPPLSLHTSLEEQWDEVEEPE</sequence>
<protein>
    <submittedName>
        <fullName evidence="1">Uncharacterized protein</fullName>
    </submittedName>
</protein>
<dbReference type="AlphaFoldDB" id="A0A9Q3BUW7"/>
<accession>A0A9Q3BUW7</accession>
<gene>
    <name evidence="1" type="ORF">O181_011238</name>
</gene>
<dbReference type="Proteomes" id="UP000765509">
    <property type="component" value="Unassembled WGS sequence"/>
</dbReference>
<name>A0A9Q3BUW7_9BASI</name>
<dbReference type="EMBL" id="AVOT02002786">
    <property type="protein sequence ID" value="MBW0471523.1"/>
    <property type="molecule type" value="Genomic_DNA"/>
</dbReference>
<evidence type="ECO:0000313" key="2">
    <source>
        <dbReference type="Proteomes" id="UP000765509"/>
    </source>
</evidence>
<evidence type="ECO:0000313" key="1">
    <source>
        <dbReference type="EMBL" id="MBW0471523.1"/>
    </source>
</evidence>
<comment type="caution">
    <text evidence="1">The sequence shown here is derived from an EMBL/GenBank/DDBJ whole genome shotgun (WGS) entry which is preliminary data.</text>
</comment>
<organism evidence="1 2">
    <name type="scientific">Austropuccinia psidii MF-1</name>
    <dbReference type="NCBI Taxonomy" id="1389203"/>
    <lineage>
        <taxon>Eukaryota</taxon>
        <taxon>Fungi</taxon>
        <taxon>Dikarya</taxon>
        <taxon>Basidiomycota</taxon>
        <taxon>Pucciniomycotina</taxon>
        <taxon>Pucciniomycetes</taxon>
        <taxon>Pucciniales</taxon>
        <taxon>Sphaerophragmiaceae</taxon>
        <taxon>Austropuccinia</taxon>
    </lineage>
</organism>
<reference evidence="1" key="1">
    <citation type="submission" date="2021-03" db="EMBL/GenBank/DDBJ databases">
        <title>Draft genome sequence of rust myrtle Austropuccinia psidii MF-1, a brazilian biotype.</title>
        <authorList>
            <person name="Quecine M.C."/>
            <person name="Pachon D.M.R."/>
            <person name="Bonatelli M.L."/>
            <person name="Correr F.H."/>
            <person name="Franceschini L.M."/>
            <person name="Leite T.F."/>
            <person name="Margarido G.R.A."/>
            <person name="Almeida C.A."/>
            <person name="Ferrarezi J.A."/>
            <person name="Labate C.A."/>
        </authorList>
    </citation>
    <scope>NUCLEOTIDE SEQUENCE</scope>
    <source>
        <strain evidence="1">MF-1</strain>
    </source>
</reference>
<proteinExistence type="predicted"/>
<keyword evidence="2" id="KW-1185">Reference proteome</keyword>